<accession>A0A2S1LX21</accession>
<evidence type="ECO:0000256" key="1">
    <source>
        <dbReference type="SAM" id="Phobius"/>
    </source>
</evidence>
<dbReference type="EMBL" id="CP025785">
    <property type="protein sequence ID" value="AWG42844.1"/>
    <property type="molecule type" value="Genomic_DNA"/>
</dbReference>
<evidence type="ECO:0000313" key="3">
    <source>
        <dbReference type="Proteomes" id="UP000244655"/>
    </source>
</evidence>
<organism evidence="2 3">
    <name type="scientific">Candidatus Borreliella tachyglossi</name>
    <dbReference type="NCBI Taxonomy" id="1964448"/>
    <lineage>
        <taxon>Bacteria</taxon>
        <taxon>Pseudomonadati</taxon>
        <taxon>Spirochaetota</taxon>
        <taxon>Spirochaetia</taxon>
        <taxon>Spirochaetales</taxon>
        <taxon>Borreliaceae</taxon>
        <taxon>Borreliella</taxon>
    </lineage>
</organism>
<feature type="transmembrane region" description="Helical" evidence="1">
    <location>
        <begin position="20"/>
        <end position="38"/>
    </location>
</feature>
<gene>
    <name evidence="2" type="ORF">CR532_02480</name>
</gene>
<keyword evidence="1" id="KW-0812">Transmembrane</keyword>
<dbReference type="Proteomes" id="UP000244655">
    <property type="component" value="Chromosome"/>
</dbReference>
<sequence length="59" mass="6744">MVSKQVKLGELIITENMYKIIFVIALPLVITNIIQVLYEFIDMFYFGNLGAMALVARAY</sequence>
<proteinExistence type="predicted"/>
<keyword evidence="1" id="KW-0472">Membrane</keyword>
<protein>
    <recommendedName>
        <fullName evidence="4">MATE family efflux transporter</fullName>
    </recommendedName>
</protein>
<keyword evidence="3" id="KW-1185">Reference proteome</keyword>
<evidence type="ECO:0000313" key="2">
    <source>
        <dbReference type="EMBL" id="AWG42844.1"/>
    </source>
</evidence>
<reference evidence="2 3" key="1">
    <citation type="submission" date="2018-01" db="EMBL/GenBank/DDBJ databases">
        <title>Genome sequence of Borrelia tachyglossi.</title>
        <authorList>
            <person name="Gofton A.W."/>
        </authorList>
    </citation>
    <scope>NUCLEOTIDE SEQUENCE [LARGE SCALE GENOMIC DNA]</scope>
    <source>
        <strain evidence="2 3">Bc-F10-1268</strain>
    </source>
</reference>
<name>A0A2S1LX21_9SPIR</name>
<keyword evidence="1" id="KW-1133">Transmembrane helix</keyword>
<evidence type="ECO:0008006" key="4">
    <source>
        <dbReference type="Google" id="ProtNLM"/>
    </source>
</evidence>
<dbReference type="AlphaFoldDB" id="A0A2S1LX21"/>